<name>A0A412IVB5_9FIRM</name>
<dbReference type="RefSeq" id="WP_119201930.1">
    <property type="nucleotide sequence ID" value="NZ_WQPE01000010.1"/>
</dbReference>
<dbReference type="EMBL" id="QRVK01000002">
    <property type="protein sequence ID" value="RGS44044.1"/>
    <property type="molecule type" value="Genomic_DNA"/>
</dbReference>
<dbReference type="Proteomes" id="UP000283295">
    <property type="component" value="Unassembled WGS sequence"/>
</dbReference>
<dbReference type="OrthoDB" id="2066326at2"/>
<sequence>MYRKNNKGFTFVELILYMAILGIFMVAVMSLVGSTVASHKKLKSRQKLETQASEAYDTISDMLMGASNVRINGAGYVGSGTSYSKVTASFIVPDDTMEKAAAAGKLTYKKGPAGDVTQDIAVKSGAGVSVTGSTTCYDISDVKPFVNEGSSKDPETFIDTKYLWIQYSSSLSETAYCTIGYDETNKKLYIYRTQLADTAREQAEAFLKSGDDGKVRAAKAVLDPCTKFVDVKTEKGTVLANNVESFRLQVNPDDGSIAVTIGLKDSKTDEKYEVTSVVGLRNSFVLKKHEWN</sequence>
<feature type="transmembrane region" description="Helical" evidence="1">
    <location>
        <begin position="14"/>
        <end position="37"/>
    </location>
</feature>
<evidence type="ECO:0000313" key="3">
    <source>
        <dbReference type="Proteomes" id="UP000283295"/>
    </source>
</evidence>
<dbReference type="Pfam" id="PF07963">
    <property type="entry name" value="N_methyl"/>
    <property type="match status" value="1"/>
</dbReference>
<keyword evidence="1" id="KW-0472">Membrane</keyword>
<proteinExistence type="predicted"/>
<reference evidence="2 3" key="1">
    <citation type="submission" date="2018-08" db="EMBL/GenBank/DDBJ databases">
        <title>A genome reference for cultivated species of the human gut microbiota.</title>
        <authorList>
            <person name="Zou Y."/>
            <person name="Xue W."/>
            <person name="Luo G."/>
        </authorList>
    </citation>
    <scope>NUCLEOTIDE SEQUENCE [LARGE SCALE GENOMIC DNA]</scope>
    <source>
        <strain evidence="2 3">AF22-21</strain>
    </source>
</reference>
<keyword evidence="1" id="KW-1133">Transmembrane helix</keyword>
<protein>
    <submittedName>
        <fullName evidence="2">Prepilin-type N-terminal cleavage/methylation domain-containing protein</fullName>
    </submittedName>
</protein>
<accession>A0A412IVB5</accession>
<keyword evidence="1" id="KW-0812">Transmembrane</keyword>
<organism evidence="2 3">
    <name type="scientific">Coprococcus eutactus</name>
    <dbReference type="NCBI Taxonomy" id="33043"/>
    <lineage>
        <taxon>Bacteria</taxon>
        <taxon>Bacillati</taxon>
        <taxon>Bacillota</taxon>
        <taxon>Clostridia</taxon>
        <taxon>Lachnospirales</taxon>
        <taxon>Lachnospiraceae</taxon>
        <taxon>Coprococcus</taxon>
    </lineage>
</organism>
<gene>
    <name evidence="2" type="ORF">DWX94_01200</name>
</gene>
<evidence type="ECO:0000313" key="2">
    <source>
        <dbReference type="EMBL" id="RGS44044.1"/>
    </source>
</evidence>
<evidence type="ECO:0000256" key="1">
    <source>
        <dbReference type="SAM" id="Phobius"/>
    </source>
</evidence>
<dbReference type="AlphaFoldDB" id="A0A412IVB5"/>
<dbReference type="InterPro" id="IPR012902">
    <property type="entry name" value="N_methyl_site"/>
</dbReference>
<dbReference type="NCBIfam" id="TIGR02532">
    <property type="entry name" value="IV_pilin_GFxxxE"/>
    <property type="match status" value="1"/>
</dbReference>
<comment type="caution">
    <text evidence="2">The sequence shown here is derived from an EMBL/GenBank/DDBJ whole genome shotgun (WGS) entry which is preliminary data.</text>
</comment>